<dbReference type="Proteomes" id="UP000229278">
    <property type="component" value="Unassembled WGS sequence"/>
</dbReference>
<evidence type="ECO:0008006" key="3">
    <source>
        <dbReference type="Google" id="ProtNLM"/>
    </source>
</evidence>
<evidence type="ECO:0000313" key="1">
    <source>
        <dbReference type="EMBL" id="PIE83149.1"/>
    </source>
</evidence>
<accession>A0A2G6PG42</accession>
<protein>
    <recommendedName>
        <fullName evidence="3">PepSY domain-containing protein</fullName>
    </recommendedName>
</protein>
<dbReference type="EMBL" id="PDTV01000007">
    <property type="protein sequence ID" value="PIE83149.1"/>
    <property type="molecule type" value="Genomic_DNA"/>
</dbReference>
<name>A0A2G6PG42_9GAMM</name>
<dbReference type="AlphaFoldDB" id="A0A2G6PG42"/>
<gene>
    <name evidence="1" type="ORF">CSA09_03540</name>
</gene>
<sequence length="88" mass="9709">MSSTTDCTANAIARSRCIIEAILNDLSETYKPVGGGGISKIKQDATWVYTVSISQEERMDLITYTVEMSPKGEVIIKDRKADTESYGR</sequence>
<proteinExistence type="predicted"/>
<comment type="caution">
    <text evidence="1">The sequence shown here is derived from an EMBL/GenBank/DDBJ whole genome shotgun (WGS) entry which is preliminary data.</text>
</comment>
<organism evidence="1 2">
    <name type="scientific">Candidatus Contendibacter odensensis</name>
    <dbReference type="NCBI Taxonomy" id="1400860"/>
    <lineage>
        <taxon>Bacteria</taxon>
        <taxon>Pseudomonadati</taxon>
        <taxon>Pseudomonadota</taxon>
        <taxon>Gammaproteobacteria</taxon>
        <taxon>Candidatus Competibacteraceae</taxon>
        <taxon>Candidatus Contendibacter</taxon>
    </lineage>
</organism>
<reference evidence="1 2" key="1">
    <citation type="submission" date="2017-10" db="EMBL/GenBank/DDBJ databases">
        <title>Novel microbial diversity and functional potential in the marine mammal oral microbiome.</title>
        <authorList>
            <person name="Dudek N.K."/>
            <person name="Sun C.L."/>
            <person name="Burstein D."/>
            <person name="Kantor R.S."/>
            <person name="Aliaga Goltsman D.S."/>
            <person name="Bik E.M."/>
            <person name="Thomas B.C."/>
            <person name="Banfield J.F."/>
            <person name="Relman D.A."/>
        </authorList>
    </citation>
    <scope>NUCLEOTIDE SEQUENCE [LARGE SCALE GENOMIC DNA]</scope>
    <source>
        <strain evidence="1">DOLJORAL78_50_517</strain>
    </source>
</reference>
<evidence type="ECO:0000313" key="2">
    <source>
        <dbReference type="Proteomes" id="UP000229278"/>
    </source>
</evidence>